<dbReference type="PROSITE" id="PS51257">
    <property type="entry name" value="PROKAR_LIPOPROTEIN"/>
    <property type="match status" value="1"/>
</dbReference>
<reference evidence="3 4" key="1">
    <citation type="submission" date="2023-11" db="EMBL/GenBank/DDBJ databases">
        <title>Plant-associative lifestyle of Vibrio porteresiae and its evolutionary dynamics.</title>
        <authorList>
            <person name="Rameshkumar N."/>
            <person name="Kirti K."/>
        </authorList>
    </citation>
    <scope>NUCLEOTIDE SEQUENCE [LARGE SCALE GENOMIC DNA]</scope>
    <source>
        <strain evidence="3 4">MSSRF7</strain>
    </source>
</reference>
<sequence>MKRPWKSWITLMLLSGVVGCSNTRSVEDETSTTQQDASHADRETVMQQIDQSYGYEFAPQSDVATQETVHQPTDVSEKASTESVGREHVEQPIVADRQTSPDATVTPAEPSGTDQKGWVYLPGVDEKFPAQLDRDAEMSQLSTTDVNYFRRSGQEWVQFRIQSDSRKSASVSLPIMRWIDITSTQSHAAQRHPVVVTWIEFGKEIKERTEFMLTDTMQRTRFPVRLGQSLFRDMASHETEQTIDIFN</sequence>
<organism evidence="3 4">
    <name type="scientific">Vibrio rhizosphaerae</name>
    <dbReference type="NCBI Taxonomy" id="398736"/>
    <lineage>
        <taxon>Bacteria</taxon>
        <taxon>Pseudomonadati</taxon>
        <taxon>Pseudomonadota</taxon>
        <taxon>Gammaproteobacteria</taxon>
        <taxon>Vibrionales</taxon>
        <taxon>Vibrionaceae</taxon>
        <taxon>Vibrio</taxon>
    </lineage>
</organism>
<proteinExistence type="predicted"/>
<protein>
    <submittedName>
        <fullName evidence="3">RimK/LysX family protein</fullName>
    </submittedName>
</protein>
<feature type="compositionally biased region" description="Polar residues" evidence="1">
    <location>
        <begin position="62"/>
        <end position="74"/>
    </location>
</feature>
<evidence type="ECO:0000313" key="3">
    <source>
        <dbReference type="EMBL" id="MDW6094261.1"/>
    </source>
</evidence>
<evidence type="ECO:0000313" key="4">
    <source>
        <dbReference type="Proteomes" id="UP001279860"/>
    </source>
</evidence>
<name>A0ABU4IXY1_9VIBR</name>
<keyword evidence="4" id="KW-1185">Reference proteome</keyword>
<feature type="region of interest" description="Disordered" evidence="1">
    <location>
        <begin position="61"/>
        <end position="119"/>
    </location>
</feature>
<gene>
    <name evidence="3" type="ORF">SBX64_17110</name>
</gene>
<accession>A0ABU4IXY1</accession>
<dbReference type="PANTHER" id="PTHR38037">
    <property type="entry name" value="ZN_PROTEASE DOMAIN-CONTAINING PROTEIN"/>
    <property type="match status" value="1"/>
</dbReference>
<evidence type="ECO:0000256" key="1">
    <source>
        <dbReference type="SAM" id="MobiDB-lite"/>
    </source>
</evidence>
<dbReference type="Proteomes" id="UP001279860">
    <property type="component" value="Unassembled WGS sequence"/>
</dbReference>
<feature type="domain" description="Retropepsin-like aspartic endopeptidase" evidence="2">
    <location>
        <begin position="117"/>
        <end position="233"/>
    </location>
</feature>
<comment type="caution">
    <text evidence="3">The sequence shown here is derived from an EMBL/GenBank/DDBJ whole genome shotgun (WGS) entry which is preliminary data.</text>
</comment>
<dbReference type="InterPro" id="IPR021109">
    <property type="entry name" value="Peptidase_aspartic_dom_sf"/>
</dbReference>
<dbReference type="Gene3D" id="2.40.70.10">
    <property type="entry name" value="Acid Proteases"/>
    <property type="match status" value="1"/>
</dbReference>
<feature type="compositionally biased region" description="Basic and acidic residues" evidence="1">
    <location>
        <begin position="75"/>
        <end position="90"/>
    </location>
</feature>
<dbReference type="SUPFAM" id="SSF50630">
    <property type="entry name" value="Acid proteases"/>
    <property type="match status" value="1"/>
</dbReference>
<dbReference type="PANTHER" id="PTHR38037:SF2">
    <property type="entry name" value="ATP-DEPENDENT ZINC PROTEASE DOMAIN-CONTAINING PROTEIN-RELATED"/>
    <property type="match status" value="1"/>
</dbReference>
<dbReference type="Pfam" id="PF05618">
    <property type="entry name" value="Zn_protease"/>
    <property type="match status" value="1"/>
</dbReference>
<dbReference type="RefSeq" id="WP_318585499.1">
    <property type="nucleotide sequence ID" value="NZ_JAWRCP010000002.1"/>
</dbReference>
<dbReference type="InterPro" id="IPR008503">
    <property type="entry name" value="Asp_endopeptidase"/>
</dbReference>
<dbReference type="EMBL" id="JAWRCP010000002">
    <property type="protein sequence ID" value="MDW6094261.1"/>
    <property type="molecule type" value="Genomic_DNA"/>
</dbReference>
<evidence type="ECO:0000259" key="2">
    <source>
        <dbReference type="Pfam" id="PF05618"/>
    </source>
</evidence>